<dbReference type="EMBL" id="BSXN01000821">
    <property type="protein sequence ID" value="GME69953.1"/>
    <property type="molecule type" value="Genomic_DNA"/>
</dbReference>
<comment type="caution">
    <text evidence="1">The sequence shown here is derived from an EMBL/GenBank/DDBJ whole genome shotgun (WGS) entry which is preliminary data.</text>
</comment>
<accession>A0A9W6WGV5</accession>
<protein>
    <submittedName>
        <fullName evidence="1">Unnamed protein product</fullName>
    </submittedName>
</protein>
<evidence type="ECO:0000313" key="1">
    <source>
        <dbReference type="EMBL" id="GME69953.1"/>
    </source>
</evidence>
<proteinExistence type="predicted"/>
<reference evidence="1" key="1">
    <citation type="submission" date="2023-04" db="EMBL/GenBank/DDBJ databases">
        <title>Candida boidinii NBRC 10035.</title>
        <authorList>
            <person name="Ichikawa N."/>
            <person name="Sato H."/>
            <person name="Tonouchi N."/>
        </authorList>
    </citation>
    <scope>NUCLEOTIDE SEQUENCE</scope>
    <source>
        <strain evidence="1">NBRC 10035</strain>
    </source>
</reference>
<keyword evidence="2" id="KW-1185">Reference proteome</keyword>
<dbReference type="OrthoDB" id="3984904at2759"/>
<organism evidence="1 2">
    <name type="scientific">Candida boidinii</name>
    <name type="common">Yeast</name>
    <dbReference type="NCBI Taxonomy" id="5477"/>
    <lineage>
        <taxon>Eukaryota</taxon>
        <taxon>Fungi</taxon>
        <taxon>Dikarya</taxon>
        <taxon>Ascomycota</taxon>
        <taxon>Saccharomycotina</taxon>
        <taxon>Pichiomycetes</taxon>
        <taxon>Pichiales</taxon>
        <taxon>Pichiaceae</taxon>
        <taxon>Ogataea</taxon>
        <taxon>Ogataea/Candida clade</taxon>
    </lineage>
</organism>
<gene>
    <name evidence="1" type="ORF">Cboi02_000265900</name>
</gene>
<dbReference type="AlphaFoldDB" id="A0A9W6WGV5"/>
<name>A0A9W6WGV5_CANBO</name>
<dbReference type="Proteomes" id="UP001165120">
    <property type="component" value="Unassembled WGS sequence"/>
</dbReference>
<sequence length="128" mass="13987">MSGARSILSLNLAAKCFVKVPQTSTTVIKPNTVKHFTSYSRPALSYFDMYNDTESNPLDKLYNEQNDAKIYSSNIHNTAGDAHVEHSTMTHIDNTLGGVTHEADAAHDSFQPVVSGENVSTTGFHSKI</sequence>
<evidence type="ECO:0000313" key="2">
    <source>
        <dbReference type="Proteomes" id="UP001165120"/>
    </source>
</evidence>